<dbReference type="InterPro" id="IPR007014">
    <property type="entry name" value="FUN14"/>
</dbReference>
<keyword evidence="3 6" id="KW-0812">Transmembrane</keyword>
<evidence type="ECO:0000256" key="4">
    <source>
        <dbReference type="ARBA" id="ARBA00022989"/>
    </source>
</evidence>
<dbReference type="Pfam" id="PF04930">
    <property type="entry name" value="FUN14"/>
    <property type="match status" value="1"/>
</dbReference>
<keyword evidence="4 6" id="KW-1133">Transmembrane helix</keyword>
<feature type="transmembrane region" description="Helical" evidence="6">
    <location>
        <begin position="97"/>
        <end position="120"/>
    </location>
</feature>
<keyword evidence="8" id="KW-1185">Reference proteome</keyword>
<name>A0ABW5P0B8_9DEIO</name>
<reference evidence="8" key="1">
    <citation type="journal article" date="2019" name="Int. J. Syst. Evol. Microbiol.">
        <title>The Global Catalogue of Microorganisms (GCM) 10K type strain sequencing project: providing services to taxonomists for standard genome sequencing and annotation.</title>
        <authorList>
            <consortium name="The Broad Institute Genomics Platform"/>
            <consortium name="The Broad Institute Genome Sequencing Center for Infectious Disease"/>
            <person name="Wu L."/>
            <person name="Ma J."/>
        </authorList>
    </citation>
    <scope>NUCLEOTIDE SEQUENCE [LARGE SCALE GENOMIC DNA]</scope>
    <source>
        <strain evidence="8">KCTC 33842</strain>
    </source>
</reference>
<evidence type="ECO:0000256" key="2">
    <source>
        <dbReference type="ARBA" id="ARBA00009160"/>
    </source>
</evidence>
<evidence type="ECO:0000256" key="1">
    <source>
        <dbReference type="ARBA" id="ARBA00004370"/>
    </source>
</evidence>
<dbReference type="Proteomes" id="UP001597475">
    <property type="component" value="Unassembled WGS sequence"/>
</dbReference>
<evidence type="ECO:0000256" key="3">
    <source>
        <dbReference type="ARBA" id="ARBA00022692"/>
    </source>
</evidence>
<gene>
    <name evidence="7" type="ORF">ACFSR9_04330</name>
</gene>
<feature type="transmembrane region" description="Helical" evidence="6">
    <location>
        <begin position="20"/>
        <end position="45"/>
    </location>
</feature>
<keyword evidence="5 6" id="KW-0472">Membrane</keyword>
<accession>A0ABW5P0B8</accession>
<evidence type="ECO:0000313" key="7">
    <source>
        <dbReference type="EMBL" id="MFD2608670.1"/>
    </source>
</evidence>
<dbReference type="EMBL" id="JBHUMK010000014">
    <property type="protein sequence ID" value="MFD2608670.1"/>
    <property type="molecule type" value="Genomic_DNA"/>
</dbReference>
<sequence>MTADLSAAPLSPAAPPPETWFSALQPALPDLSVGAVLGFATGVAIRAVGRVVLVVVGVLFITLQLLAYFELVSINWLRLQALTEPWLRQGSEQGAQWLGRVLTANLPFAGAFAAGLALGLRARV</sequence>
<evidence type="ECO:0000256" key="6">
    <source>
        <dbReference type="SAM" id="Phobius"/>
    </source>
</evidence>
<comment type="similarity">
    <text evidence="2">Belongs to the FUN14 family.</text>
</comment>
<feature type="transmembrane region" description="Helical" evidence="6">
    <location>
        <begin position="52"/>
        <end position="77"/>
    </location>
</feature>
<dbReference type="PANTHER" id="PTHR21346:SF10">
    <property type="entry name" value="TRANSMEMBRANE PROTEIN"/>
    <property type="match status" value="1"/>
</dbReference>
<protein>
    <submittedName>
        <fullName evidence="7">FUN14 domain-containing protein</fullName>
    </submittedName>
</protein>
<evidence type="ECO:0000313" key="8">
    <source>
        <dbReference type="Proteomes" id="UP001597475"/>
    </source>
</evidence>
<comment type="caution">
    <text evidence="7">The sequence shown here is derived from an EMBL/GenBank/DDBJ whole genome shotgun (WGS) entry which is preliminary data.</text>
</comment>
<organism evidence="7 8">
    <name type="scientific">Deinococcus taklimakanensis</name>
    <dbReference type="NCBI Taxonomy" id="536443"/>
    <lineage>
        <taxon>Bacteria</taxon>
        <taxon>Thermotogati</taxon>
        <taxon>Deinococcota</taxon>
        <taxon>Deinococci</taxon>
        <taxon>Deinococcales</taxon>
        <taxon>Deinococcaceae</taxon>
        <taxon>Deinococcus</taxon>
    </lineage>
</organism>
<proteinExistence type="inferred from homology"/>
<evidence type="ECO:0000256" key="5">
    <source>
        <dbReference type="ARBA" id="ARBA00023136"/>
    </source>
</evidence>
<comment type="subcellular location">
    <subcellularLocation>
        <location evidence="1">Membrane</location>
    </subcellularLocation>
</comment>
<dbReference type="PANTHER" id="PTHR21346">
    <property type="entry name" value="FUN14 DOMAIN CONTAINING"/>
    <property type="match status" value="1"/>
</dbReference>